<evidence type="ECO:0000313" key="1">
    <source>
        <dbReference type="EMBL" id="MFD2791661.1"/>
    </source>
</evidence>
<protein>
    <submittedName>
        <fullName evidence="1">Gliding motility-associated C-terminal domain-containing protein</fullName>
    </submittedName>
</protein>
<sequence>MKSIISILALLLGLGLQAQTALYNSGNIRIHEEGQMGFHTNLINNAAFDQNLGLAGFYGSTALAISGAFMPIFFDTEIANDQGITLATGIGVTNNTNFIIGNITTPRLQQDVYYNFLDNAVYVGETDFSKVDGYVTANTFQNFVFPVGDATQLRPLSLNSKGTNTFAKCAYYRDNVANPTEFPQGFNTSQKATTIGEISSTEFWHLQANLSSTIQISWNSNSNLAALTNDVATLIPVGWSISGKSWVNLGANSIVGDLNQGFLISNYFVPSDYAAITFATQAIPSEILTLNNYLVTPNSDGVNDFLYIEKLELSQDDMLRIFDRNGLKVYEEKNYTNGFTGFSNIDNLVINREAGLPNGIYFYIVNMKDLDLDYQGFLYLER</sequence>
<gene>
    <name evidence="1" type="ORF">ACFS1K_17970</name>
</gene>
<dbReference type="Pfam" id="PF13585">
    <property type="entry name" value="CHU_C"/>
    <property type="match status" value="1"/>
</dbReference>
<reference evidence="2" key="1">
    <citation type="journal article" date="2019" name="Int. J. Syst. Evol. Microbiol.">
        <title>The Global Catalogue of Microorganisms (GCM) 10K type strain sequencing project: providing services to taxonomists for standard genome sequencing and annotation.</title>
        <authorList>
            <consortium name="The Broad Institute Genomics Platform"/>
            <consortium name="The Broad Institute Genome Sequencing Center for Infectious Disease"/>
            <person name="Wu L."/>
            <person name="Ma J."/>
        </authorList>
    </citation>
    <scope>NUCLEOTIDE SEQUENCE [LARGE SCALE GENOMIC DNA]</scope>
    <source>
        <strain evidence="2">KCTC 52924</strain>
    </source>
</reference>
<keyword evidence="2" id="KW-1185">Reference proteome</keyword>
<proteinExistence type="predicted"/>
<dbReference type="Proteomes" id="UP001597532">
    <property type="component" value="Unassembled WGS sequence"/>
</dbReference>
<organism evidence="1 2">
    <name type="scientific">Arenibacter antarcticus</name>
    <dbReference type="NCBI Taxonomy" id="2040469"/>
    <lineage>
        <taxon>Bacteria</taxon>
        <taxon>Pseudomonadati</taxon>
        <taxon>Bacteroidota</taxon>
        <taxon>Flavobacteriia</taxon>
        <taxon>Flavobacteriales</taxon>
        <taxon>Flavobacteriaceae</taxon>
        <taxon>Arenibacter</taxon>
    </lineage>
</organism>
<evidence type="ECO:0000313" key="2">
    <source>
        <dbReference type="Proteomes" id="UP001597532"/>
    </source>
</evidence>
<dbReference type="EMBL" id="JBHUOK010000033">
    <property type="protein sequence ID" value="MFD2791661.1"/>
    <property type="molecule type" value="Genomic_DNA"/>
</dbReference>
<name>A0ABW5VKX7_9FLAO</name>
<comment type="caution">
    <text evidence="1">The sequence shown here is derived from an EMBL/GenBank/DDBJ whole genome shotgun (WGS) entry which is preliminary data.</text>
</comment>
<dbReference type="RefSeq" id="WP_251809425.1">
    <property type="nucleotide sequence ID" value="NZ_CP166679.1"/>
</dbReference>
<accession>A0ABW5VKX7</accession>